<reference evidence="1" key="1">
    <citation type="submission" date="2020-06" db="EMBL/GenBank/DDBJ databases">
        <title>WGS assembly of Ceratodon purpureus strain R40.</title>
        <authorList>
            <person name="Carey S.B."/>
            <person name="Jenkins J."/>
            <person name="Shu S."/>
            <person name="Lovell J.T."/>
            <person name="Sreedasyam A."/>
            <person name="Maumus F."/>
            <person name="Tiley G.P."/>
            <person name="Fernandez-Pozo N."/>
            <person name="Barry K."/>
            <person name="Chen C."/>
            <person name="Wang M."/>
            <person name="Lipzen A."/>
            <person name="Daum C."/>
            <person name="Saski C.A."/>
            <person name="Payton A.C."/>
            <person name="Mcbreen J.C."/>
            <person name="Conrad R.E."/>
            <person name="Kollar L.M."/>
            <person name="Olsson S."/>
            <person name="Huttunen S."/>
            <person name="Landis J.B."/>
            <person name="Wickett N.J."/>
            <person name="Johnson M.G."/>
            <person name="Rensing S.A."/>
            <person name="Grimwood J."/>
            <person name="Schmutz J."/>
            <person name="Mcdaniel S.F."/>
        </authorList>
    </citation>
    <scope>NUCLEOTIDE SEQUENCE</scope>
    <source>
        <strain evidence="1">R40</strain>
    </source>
</reference>
<dbReference type="EMBL" id="CM026430">
    <property type="protein sequence ID" value="KAG0560800.1"/>
    <property type="molecule type" value="Genomic_DNA"/>
</dbReference>
<dbReference type="Proteomes" id="UP000822688">
    <property type="component" value="Chromosome 9"/>
</dbReference>
<dbReference type="AlphaFoldDB" id="A0A8T0GP65"/>
<evidence type="ECO:0000313" key="1">
    <source>
        <dbReference type="EMBL" id="KAG0560800.1"/>
    </source>
</evidence>
<evidence type="ECO:0000313" key="2">
    <source>
        <dbReference type="Proteomes" id="UP000822688"/>
    </source>
</evidence>
<sequence length="119" mass="14023">MEETMRRRYWVDPRVVYVYKESQDIKIIRDLTVALEDFATAKIAAKINGGNMCTAYHKAEPVETRHFKKIEDLATVFEGYLDRVCQNKRGTVGGLGHLINRFRDTHNWPTPFEHYRVDY</sequence>
<accession>A0A8T0GP65</accession>
<comment type="caution">
    <text evidence="1">The sequence shown here is derived from an EMBL/GenBank/DDBJ whole genome shotgun (WGS) entry which is preliminary data.</text>
</comment>
<name>A0A8T0GP65_CERPU</name>
<organism evidence="1 2">
    <name type="scientific">Ceratodon purpureus</name>
    <name type="common">Fire moss</name>
    <name type="synonym">Dicranum purpureum</name>
    <dbReference type="NCBI Taxonomy" id="3225"/>
    <lineage>
        <taxon>Eukaryota</taxon>
        <taxon>Viridiplantae</taxon>
        <taxon>Streptophyta</taxon>
        <taxon>Embryophyta</taxon>
        <taxon>Bryophyta</taxon>
        <taxon>Bryophytina</taxon>
        <taxon>Bryopsida</taxon>
        <taxon>Dicranidae</taxon>
        <taxon>Pseudoditrichales</taxon>
        <taxon>Ditrichaceae</taxon>
        <taxon>Ceratodon</taxon>
    </lineage>
</organism>
<proteinExistence type="predicted"/>
<gene>
    <name evidence="1" type="ORF">KC19_9G014500</name>
</gene>
<protein>
    <submittedName>
        <fullName evidence="1">Uncharacterized protein</fullName>
    </submittedName>
</protein>
<keyword evidence="2" id="KW-1185">Reference proteome</keyword>